<sequence>MDWRHRAACLTEDPELFFPIGNTGPALMQIAEAKKVCRRCDVREACLQWALDAGQDHGVWGGLSEDERRAMKRRAARMRVRNN</sequence>
<comment type="PTM">
    <text evidence="11">The Fe-S cluster can be nitrosylated by nitric oxide (NO).</text>
</comment>
<keyword evidence="9 11" id="KW-1015">Disulfide bond</keyword>
<protein>
    <recommendedName>
        <fullName evidence="11">Transcriptional regulator WhiB</fullName>
    </recommendedName>
</protein>
<proteinExistence type="inferred from homology"/>
<comment type="similarity">
    <text evidence="2 11">Belongs to the WhiB family.</text>
</comment>
<keyword evidence="5 11" id="KW-0408">Iron</keyword>
<dbReference type="Proteomes" id="UP000226079">
    <property type="component" value="Unassembled WGS sequence"/>
</dbReference>
<dbReference type="GO" id="GO:0045892">
    <property type="term" value="P:negative regulation of DNA-templated transcription"/>
    <property type="evidence" value="ECO:0007669"/>
    <property type="project" value="TreeGrafter"/>
</dbReference>
<evidence type="ECO:0000313" key="13">
    <source>
        <dbReference type="EMBL" id="PFG16831.1"/>
    </source>
</evidence>
<keyword evidence="14" id="KW-1185">Reference proteome</keyword>
<name>A0A2A9CRK9_9ACTN</name>
<dbReference type="GO" id="GO:0045454">
    <property type="term" value="P:cell redox homeostasis"/>
    <property type="evidence" value="ECO:0007669"/>
    <property type="project" value="TreeGrafter"/>
</dbReference>
<dbReference type="InterPro" id="IPR034768">
    <property type="entry name" value="4FE4S_WBL"/>
</dbReference>
<dbReference type="GO" id="GO:0003677">
    <property type="term" value="F:DNA binding"/>
    <property type="evidence" value="ECO:0007669"/>
    <property type="project" value="UniProtKB-UniRule"/>
</dbReference>
<reference evidence="13 14" key="1">
    <citation type="submission" date="2017-10" db="EMBL/GenBank/DDBJ databases">
        <title>Sequencing the genomes of 1000 actinobacteria strains.</title>
        <authorList>
            <person name="Klenk H.-P."/>
        </authorList>
    </citation>
    <scope>NUCLEOTIDE SEQUENCE [LARGE SCALE GENOMIC DNA]</scope>
    <source>
        <strain evidence="13 14">DSM 15597</strain>
    </source>
</reference>
<organism evidence="13 14">
    <name type="scientific">Propionicimonas paludicola</name>
    <dbReference type="NCBI Taxonomy" id="185243"/>
    <lineage>
        <taxon>Bacteria</taxon>
        <taxon>Bacillati</taxon>
        <taxon>Actinomycetota</taxon>
        <taxon>Actinomycetes</taxon>
        <taxon>Propionibacteriales</taxon>
        <taxon>Nocardioidaceae</taxon>
        <taxon>Propionicimonas</taxon>
    </lineage>
</organism>
<evidence type="ECO:0000256" key="6">
    <source>
        <dbReference type="ARBA" id="ARBA00023014"/>
    </source>
</evidence>
<evidence type="ECO:0000256" key="1">
    <source>
        <dbReference type="ARBA" id="ARBA00004496"/>
    </source>
</evidence>
<dbReference type="GO" id="GO:0047134">
    <property type="term" value="F:protein-disulfide reductase [NAD(P)H] activity"/>
    <property type="evidence" value="ECO:0007669"/>
    <property type="project" value="TreeGrafter"/>
</dbReference>
<keyword evidence="10 11" id="KW-0804">Transcription</keyword>
<dbReference type="GO" id="GO:0051539">
    <property type="term" value="F:4 iron, 4 sulfur cluster binding"/>
    <property type="evidence" value="ECO:0007669"/>
    <property type="project" value="UniProtKB-UniRule"/>
</dbReference>
<keyword evidence="8 11" id="KW-0238">DNA-binding</keyword>
<keyword evidence="4 11" id="KW-0479">Metal-binding</keyword>
<dbReference type="OrthoDB" id="8104048at2"/>
<dbReference type="GO" id="GO:0005737">
    <property type="term" value="C:cytoplasm"/>
    <property type="evidence" value="ECO:0007669"/>
    <property type="project" value="UniProtKB-SubCell"/>
</dbReference>
<evidence type="ECO:0000256" key="2">
    <source>
        <dbReference type="ARBA" id="ARBA00006597"/>
    </source>
</evidence>
<dbReference type="PROSITE" id="PS51674">
    <property type="entry name" value="4FE4S_WBL"/>
    <property type="match status" value="1"/>
</dbReference>
<evidence type="ECO:0000256" key="8">
    <source>
        <dbReference type="ARBA" id="ARBA00023125"/>
    </source>
</evidence>
<keyword evidence="6 11" id="KW-0411">Iron-sulfur</keyword>
<feature type="binding site" evidence="11">
    <location>
        <position position="40"/>
    </location>
    <ligand>
        <name>[4Fe-4S] cluster</name>
        <dbReference type="ChEBI" id="CHEBI:49883"/>
    </ligand>
</feature>
<feature type="domain" description="4Fe-4S Wbl-type" evidence="12">
    <location>
        <begin position="8"/>
        <end position="70"/>
    </location>
</feature>
<dbReference type="PANTHER" id="PTHR38839:SF6">
    <property type="entry name" value="TRANSCRIPTIONAL REGULATOR WHIB1"/>
    <property type="match status" value="1"/>
</dbReference>
<accession>A0A2A9CRK9</accession>
<dbReference type="AlphaFoldDB" id="A0A2A9CRK9"/>
<keyword evidence="11" id="KW-0963">Cytoplasm</keyword>
<comment type="subcellular location">
    <subcellularLocation>
        <location evidence="1 11">Cytoplasm</location>
    </subcellularLocation>
</comment>
<evidence type="ECO:0000256" key="9">
    <source>
        <dbReference type="ARBA" id="ARBA00023157"/>
    </source>
</evidence>
<evidence type="ECO:0000256" key="3">
    <source>
        <dbReference type="ARBA" id="ARBA00022485"/>
    </source>
</evidence>
<evidence type="ECO:0000256" key="10">
    <source>
        <dbReference type="ARBA" id="ARBA00023163"/>
    </source>
</evidence>
<comment type="cofactor">
    <cofactor evidence="11">
        <name>[4Fe-4S] cluster</name>
        <dbReference type="ChEBI" id="CHEBI:49883"/>
    </cofactor>
    <text evidence="11">Binds 1 [4Fe-4S] cluster per subunit. Following nitrosylation of the [4Fe-4S] cluster binds 1 [4Fe-8(NO)] cluster per subunit.</text>
</comment>
<comment type="function">
    <text evidence="11">Acts as a transcriptional regulator. Probably redox-responsive. The apo- but not holo-form probably binds DNA.</text>
</comment>
<evidence type="ECO:0000256" key="4">
    <source>
        <dbReference type="ARBA" id="ARBA00022723"/>
    </source>
</evidence>
<dbReference type="PANTHER" id="PTHR38839">
    <property type="entry name" value="TRANSCRIPTIONAL REGULATOR WHID-RELATED"/>
    <property type="match status" value="1"/>
</dbReference>
<gene>
    <name evidence="11" type="primary">whiB</name>
    <name evidence="13" type="ORF">ATK74_1385</name>
</gene>
<feature type="binding site" evidence="11">
    <location>
        <position position="9"/>
    </location>
    <ligand>
        <name>[4Fe-4S] cluster</name>
        <dbReference type="ChEBI" id="CHEBI:49883"/>
    </ligand>
</feature>
<evidence type="ECO:0000256" key="11">
    <source>
        <dbReference type="HAMAP-Rule" id="MF_01479"/>
    </source>
</evidence>
<dbReference type="RefSeq" id="WP_098460331.1">
    <property type="nucleotide sequence ID" value="NZ_PDJC01000001.1"/>
</dbReference>
<dbReference type="EMBL" id="PDJC01000001">
    <property type="protein sequence ID" value="PFG16831.1"/>
    <property type="molecule type" value="Genomic_DNA"/>
</dbReference>
<evidence type="ECO:0000256" key="7">
    <source>
        <dbReference type="ARBA" id="ARBA00023015"/>
    </source>
</evidence>
<feature type="binding site" evidence="11">
    <location>
        <position position="37"/>
    </location>
    <ligand>
        <name>[4Fe-4S] cluster</name>
        <dbReference type="ChEBI" id="CHEBI:49883"/>
    </ligand>
</feature>
<evidence type="ECO:0000313" key="14">
    <source>
        <dbReference type="Proteomes" id="UP000226079"/>
    </source>
</evidence>
<keyword evidence="3 11" id="KW-0004">4Fe-4S</keyword>
<dbReference type="GO" id="GO:0046872">
    <property type="term" value="F:metal ion binding"/>
    <property type="evidence" value="ECO:0007669"/>
    <property type="project" value="UniProtKB-KW"/>
</dbReference>
<comment type="PTM">
    <text evidence="11">Upon Fe-S cluster removal intramolecular disulfide bonds are formed.</text>
</comment>
<comment type="caution">
    <text evidence="13">The sequence shown here is derived from an EMBL/GenBank/DDBJ whole genome shotgun (WGS) entry which is preliminary data.</text>
</comment>
<keyword evidence="7 11" id="KW-0805">Transcription regulation</keyword>
<dbReference type="HAMAP" id="MF_01479">
    <property type="entry name" value="WhiB"/>
    <property type="match status" value="1"/>
</dbReference>
<dbReference type="InterPro" id="IPR003482">
    <property type="entry name" value="Whib"/>
</dbReference>
<dbReference type="GO" id="GO:0035731">
    <property type="term" value="F:dinitrosyl-iron complex binding"/>
    <property type="evidence" value="ECO:0007669"/>
    <property type="project" value="UniProtKB-UniRule"/>
</dbReference>
<feature type="binding site" evidence="11">
    <location>
        <position position="46"/>
    </location>
    <ligand>
        <name>[4Fe-4S] cluster</name>
        <dbReference type="ChEBI" id="CHEBI:49883"/>
    </ligand>
</feature>
<evidence type="ECO:0000259" key="12">
    <source>
        <dbReference type="PROSITE" id="PS51674"/>
    </source>
</evidence>
<dbReference type="Pfam" id="PF02467">
    <property type="entry name" value="Whib"/>
    <property type="match status" value="1"/>
</dbReference>
<evidence type="ECO:0000256" key="5">
    <source>
        <dbReference type="ARBA" id="ARBA00023004"/>
    </source>
</evidence>